<evidence type="ECO:0000259" key="4">
    <source>
        <dbReference type="SMART" id="SM00062"/>
    </source>
</evidence>
<dbReference type="Gene3D" id="3.40.190.10">
    <property type="entry name" value="Periplasmic binding protein-like II"/>
    <property type="match status" value="2"/>
</dbReference>
<organism evidence="5">
    <name type="scientific">metagenome</name>
    <dbReference type="NCBI Taxonomy" id="256318"/>
    <lineage>
        <taxon>unclassified sequences</taxon>
        <taxon>metagenomes</taxon>
    </lineage>
</organism>
<dbReference type="AlphaFoldDB" id="A0A380TA95"/>
<dbReference type="CDD" id="cd13688">
    <property type="entry name" value="PBP2_GltI_DEBP"/>
    <property type="match status" value="1"/>
</dbReference>
<dbReference type="InterPro" id="IPR051455">
    <property type="entry name" value="Bact_solute-bind_prot3"/>
</dbReference>
<dbReference type="Pfam" id="PF00497">
    <property type="entry name" value="SBP_bac_3"/>
    <property type="match status" value="1"/>
</dbReference>
<name>A0A380TA95_9ZZZZ</name>
<dbReference type="SMART" id="SM00062">
    <property type="entry name" value="PBPb"/>
    <property type="match status" value="1"/>
</dbReference>
<keyword evidence="2" id="KW-0813">Transport</keyword>
<gene>
    <name evidence="5" type="ORF">DF3PB_1590010</name>
</gene>
<feature type="domain" description="Solute-binding protein family 3/N-terminal" evidence="4">
    <location>
        <begin position="35"/>
        <end position="267"/>
    </location>
</feature>
<evidence type="ECO:0000313" key="5">
    <source>
        <dbReference type="EMBL" id="SUS04944.1"/>
    </source>
</evidence>
<proteinExistence type="inferred from homology"/>
<dbReference type="PANTHER" id="PTHR30085">
    <property type="entry name" value="AMINO ACID ABC TRANSPORTER PERMEASE"/>
    <property type="match status" value="1"/>
</dbReference>
<reference evidence="5" key="1">
    <citation type="submission" date="2018-07" db="EMBL/GenBank/DDBJ databases">
        <authorList>
            <person name="Quirk P.G."/>
            <person name="Krulwich T.A."/>
        </authorList>
    </citation>
    <scope>NUCLEOTIDE SEQUENCE</scope>
</reference>
<sequence>MQRGVFAVLALVFFCSQGIAAEPGGTLERIKSTGTFTIAHREESPPFSFVDEQKQPVGYAIDLCLRIAKAVKDQLGLAELDIRYVAVNSENRLQTVADGAADIECGNTTNTLSRQQMVDFTNTIFITGASLLARPESNITTLADLRGKAVTVVEGTTTEKVLTERLKRELIDASVVTVKDHNAGVEALEAGKAVAHAGDQLVLIGLAKAAKKPGHFALASEVFSYEPYALAVRRNDADFRLVANRALAQLYRSGEIGEIYKRWFGDWGGKPSQLLLAMFALNALPE</sequence>
<keyword evidence="3" id="KW-0732">Signal</keyword>
<comment type="similarity">
    <text evidence="1">Belongs to the bacterial solute-binding protein 3 family.</text>
</comment>
<dbReference type="SUPFAM" id="SSF53850">
    <property type="entry name" value="Periplasmic binding protein-like II"/>
    <property type="match status" value="1"/>
</dbReference>
<dbReference type="GO" id="GO:0005576">
    <property type="term" value="C:extracellular region"/>
    <property type="evidence" value="ECO:0007669"/>
    <property type="project" value="TreeGrafter"/>
</dbReference>
<dbReference type="InterPro" id="IPR001638">
    <property type="entry name" value="Solute-binding_3/MltF_N"/>
</dbReference>
<evidence type="ECO:0000256" key="1">
    <source>
        <dbReference type="ARBA" id="ARBA00010333"/>
    </source>
</evidence>
<dbReference type="GO" id="GO:0030288">
    <property type="term" value="C:outer membrane-bounded periplasmic space"/>
    <property type="evidence" value="ECO:0007669"/>
    <property type="project" value="TreeGrafter"/>
</dbReference>
<accession>A0A380TA95</accession>
<dbReference type="GO" id="GO:0006865">
    <property type="term" value="P:amino acid transport"/>
    <property type="evidence" value="ECO:0007669"/>
    <property type="project" value="TreeGrafter"/>
</dbReference>
<evidence type="ECO:0000256" key="2">
    <source>
        <dbReference type="ARBA" id="ARBA00022448"/>
    </source>
</evidence>
<protein>
    <recommendedName>
        <fullName evidence="4">Solute-binding protein family 3/N-terminal domain-containing protein</fullName>
    </recommendedName>
</protein>
<evidence type="ECO:0000256" key="3">
    <source>
        <dbReference type="ARBA" id="ARBA00022729"/>
    </source>
</evidence>
<dbReference type="EMBL" id="UIDG01000067">
    <property type="protein sequence ID" value="SUS04944.1"/>
    <property type="molecule type" value="Genomic_DNA"/>
</dbReference>
<dbReference type="PANTHER" id="PTHR30085:SF2">
    <property type="entry name" value="GLUTAMATE_ASPARTATE IMPORT SOLUTE-BINDING PROTEIN"/>
    <property type="match status" value="1"/>
</dbReference>